<reference evidence="1 2" key="1">
    <citation type="journal article" date="2016" name="Sci. Rep.">
        <title>A proposed integrated approach for the preclinical evaluation of phage therapy in Pseudomonas infections.</title>
        <authorList>
            <person name="Danis-Wlodarczyk K."/>
            <person name="Vandenheuvel D."/>
            <person name="Jang H.B."/>
            <person name="Briers Y."/>
            <person name="Olszak T."/>
            <person name="Arabski M."/>
            <person name="Wasik S."/>
            <person name="Drabik M."/>
            <person name="Higgins G."/>
            <person name="Tyrrell J."/>
            <person name="Harvey B.J."/>
            <person name="Noben J.P."/>
            <person name="Lavigne R."/>
            <person name="Drulis-Kawa Z."/>
        </authorList>
    </citation>
    <scope>NUCLEOTIDE SEQUENCE [LARGE SCALE GENOMIC DNA]</scope>
</reference>
<proteinExistence type="predicted"/>
<name>A0A192Y596_9CAUD</name>
<organism evidence="1 2">
    <name type="scientific">Pseudomonas phage KTN4</name>
    <dbReference type="NCBI Taxonomy" id="1862701"/>
    <lineage>
        <taxon>Viruses</taxon>
        <taxon>Duplodnaviria</taxon>
        <taxon>Heunggongvirae</taxon>
        <taxon>Uroviricota</taxon>
        <taxon>Caudoviricetes</taxon>
        <taxon>Chimalliviridae</taxon>
        <taxon>Phikzvirus</taxon>
        <taxon>Phikzvirus phiKZ</taxon>
    </lineage>
</organism>
<dbReference type="Proteomes" id="UP000224336">
    <property type="component" value="Segment"/>
</dbReference>
<dbReference type="EMBL" id="KU521356">
    <property type="protein sequence ID" value="ANM45074.1"/>
    <property type="molecule type" value="Genomic_DNA"/>
</dbReference>
<accession>A0A192Y596</accession>
<gene>
    <name evidence="1" type="ORF">KTN4_316</name>
</gene>
<evidence type="ECO:0000313" key="2">
    <source>
        <dbReference type="Proteomes" id="UP000224336"/>
    </source>
</evidence>
<evidence type="ECO:0000313" key="1">
    <source>
        <dbReference type="EMBL" id="ANM45074.1"/>
    </source>
</evidence>
<protein>
    <submittedName>
        <fullName evidence="1">Uncharacterized protein</fullName>
    </submittedName>
</protein>
<sequence length="140" mass="16049">MKNTHLVEVATHAYCLVGGLPKPEEMDEAEKEYWASVPSEDIKLASYWKMVQPPLYDLVMKYSGIDYERFYPYPGGPSLNTGELETFRLPGADEGALVWRDVCITWYKRPGRCMCISRNLTDDELVQLEQELIKAIAKPE</sequence>